<protein>
    <submittedName>
        <fullName evidence="3">Jg11870 protein</fullName>
    </submittedName>
</protein>
<keyword evidence="4" id="KW-1185">Reference proteome</keyword>
<feature type="signal peptide" evidence="2">
    <location>
        <begin position="1"/>
        <end position="19"/>
    </location>
</feature>
<evidence type="ECO:0000256" key="1">
    <source>
        <dbReference type="SAM" id="MobiDB-lite"/>
    </source>
</evidence>
<gene>
    <name evidence="3" type="primary">jg11870</name>
    <name evidence="3" type="ORF">PAEG_LOCUS26097</name>
</gene>
<evidence type="ECO:0000256" key="2">
    <source>
        <dbReference type="SAM" id="SignalP"/>
    </source>
</evidence>
<keyword evidence="2" id="KW-0732">Signal</keyword>
<feature type="region of interest" description="Disordered" evidence="1">
    <location>
        <begin position="27"/>
        <end position="46"/>
    </location>
</feature>
<dbReference type="AlphaFoldDB" id="A0A8S4SG47"/>
<organism evidence="3 4">
    <name type="scientific">Pararge aegeria aegeria</name>
    <dbReference type="NCBI Taxonomy" id="348720"/>
    <lineage>
        <taxon>Eukaryota</taxon>
        <taxon>Metazoa</taxon>
        <taxon>Ecdysozoa</taxon>
        <taxon>Arthropoda</taxon>
        <taxon>Hexapoda</taxon>
        <taxon>Insecta</taxon>
        <taxon>Pterygota</taxon>
        <taxon>Neoptera</taxon>
        <taxon>Endopterygota</taxon>
        <taxon>Lepidoptera</taxon>
        <taxon>Glossata</taxon>
        <taxon>Ditrysia</taxon>
        <taxon>Papilionoidea</taxon>
        <taxon>Nymphalidae</taxon>
        <taxon>Satyrinae</taxon>
        <taxon>Satyrini</taxon>
        <taxon>Parargina</taxon>
        <taxon>Pararge</taxon>
    </lineage>
</organism>
<evidence type="ECO:0000313" key="4">
    <source>
        <dbReference type="Proteomes" id="UP000838756"/>
    </source>
</evidence>
<feature type="chain" id="PRO_5035807217" evidence="2">
    <location>
        <begin position="20"/>
        <end position="73"/>
    </location>
</feature>
<proteinExistence type="predicted"/>
<sequence length="73" mass="8050">MAKLINLLLLVLMSSTVFALPVLGRKAAHDSDESDSDEDSGSDEKAGDIRYRYRIFQAAAADHTKHTKQFSPV</sequence>
<feature type="compositionally biased region" description="Acidic residues" evidence="1">
    <location>
        <begin position="32"/>
        <end position="41"/>
    </location>
</feature>
<name>A0A8S4SG47_9NEOP</name>
<accession>A0A8S4SG47</accession>
<reference evidence="3" key="1">
    <citation type="submission" date="2022-03" db="EMBL/GenBank/DDBJ databases">
        <authorList>
            <person name="Lindestad O."/>
        </authorList>
    </citation>
    <scope>NUCLEOTIDE SEQUENCE</scope>
</reference>
<evidence type="ECO:0000313" key="3">
    <source>
        <dbReference type="EMBL" id="CAH2267581.1"/>
    </source>
</evidence>
<dbReference type="Proteomes" id="UP000838756">
    <property type="component" value="Unassembled WGS sequence"/>
</dbReference>
<comment type="caution">
    <text evidence="3">The sequence shown here is derived from an EMBL/GenBank/DDBJ whole genome shotgun (WGS) entry which is preliminary data.</text>
</comment>
<dbReference type="EMBL" id="CAKXAJ010026368">
    <property type="protein sequence ID" value="CAH2267581.1"/>
    <property type="molecule type" value="Genomic_DNA"/>
</dbReference>